<dbReference type="RefSeq" id="WP_036944471.1">
    <property type="nucleotide sequence ID" value="NZ_JQKC01000029.1"/>
</dbReference>
<gene>
    <name evidence="11" type="primary">tmk</name>
    <name evidence="13" type="ORF">Bccel_2433</name>
</gene>
<protein>
    <recommendedName>
        <fullName evidence="3 11">Thymidylate kinase</fullName>
        <ecNumber evidence="2 11">2.7.4.9</ecNumber>
    </recommendedName>
    <alternativeName>
        <fullName evidence="11">dTMP kinase</fullName>
    </alternativeName>
</protein>
<dbReference type="GO" id="GO:0006227">
    <property type="term" value="P:dUDP biosynthetic process"/>
    <property type="evidence" value="ECO:0007669"/>
    <property type="project" value="TreeGrafter"/>
</dbReference>
<accession>A0A0L6JN43</accession>
<dbReference type="FunFam" id="3.40.50.300:FF:000225">
    <property type="entry name" value="Thymidylate kinase"/>
    <property type="match status" value="1"/>
</dbReference>
<keyword evidence="7 11" id="KW-0418">Kinase</keyword>
<dbReference type="EMBL" id="LGTC01000001">
    <property type="protein sequence ID" value="KNY27165.1"/>
    <property type="molecule type" value="Genomic_DNA"/>
</dbReference>
<evidence type="ECO:0000256" key="10">
    <source>
        <dbReference type="ARBA" id="ARBA00057735"/>
    </source>
</evidence>
<comment type="function">
    <text evidence="10 11">Phosphorylation of dTMP to form dTDP in both de novo and salvage pathways of dTTP synthesis.</text>
</comment>
<dbReference type="Proteomes" id="UP000036923">
    <property type="component" value="Unassembled WGS sequence"/>
</dbReference>
<dbReference type="CDD" id="cd01672">
    <property type="entry name" value="TMPK"/>
    <property type="match status" value="1"/>
</dbReference>
<dbReference type="GO" id="GO:0004798">
    <property type="term" value="F:dTMP kinase activity"/>
    <property type="evidence" value="ECO:0007669"/>
    <property type="project" value="UniProtKB-UniRule"/>
</dbReference>
<dbReference type="Gene3D" id="3.40.50.300">
    <property type="entry name" value="P-loop containing nucleotide triphosphate hydrolases"/>
    <property type="match status" value="1"/>
</dbReference>
<keyword evidence="6 11" id="KW-0547">Nucleotide-binding</keyword>
<dbReference type="Pfam" id="PF02223">
    <property type="entry name" value="Thymidylate_kin"/>
    <property type="match status" value="1"/>
</dbReference>
<evidence type="ECO:0000256" key="1">
    <source>
        <dbReference type="ARBA" id="ARBA00009776"/>
    </source>
</evidence>
<dbReference type="GO" id="GO:0005524">
    <property type="term" value="F:ATP binding"/>
    <property type="evidence" value="ECO:0007669"/>
    <property type="project" value="UniProtKB-UniRule"/>
</dbReference>
<dbReference type="HAMAP" id="MF_00165">
    <property type="entry name" value="Thymidylate_kinase"/>
    <property type="match status" value="1"/>
</dbReference>
<dbReference type="SUPFAM" id="SSF52540">
    <property type="entry name" value="P-loop containing nucleoside triphosphate hydrolases"/>
    <property type="match status" value="1"/>
</dbReference>
<feature type="domain" description="Thymidylate kinase-like" evidence="12">
    <location>
        <begin position="9"/>
        <end position="195"/>
    </location>
</feature>
<evidence type="ECO:0000259" key="12">
    <source>
        <dbReference type="Pfam" id="PF02223"/>
    </source>
</evidence>
<sequence>MGRGYFITVEGTDGSGKTTQIKLIEEYLKSKNKSVVLTREPGGTQISEKIRDILLDSQNSEMGITTEMLLYASARSQLVSEVIRPAIKEGKVVICDRFVDSSYVYQGFGRGIDLKVITDVNRIALDGLVPDITLFFDIDPVDALRRRSNATGLDRIEKEKMDFHKRVYNGYKKLAMLYSDRITCIDSSRSIEEIFGDVKVCLNELMDF</sequence>
<evidence type="ECO:0000256" key="6">
    <source>
        <dbReference type="ARBA" id="ARBA00022741"/>
    </source>
</evidence>
<dbReference type="InterPro" id="IPR018094">
    <property type="entry name" value="Thymidylate_kinase"/>
</dbReference>
<keyword evidence="4 11" id="KW-0808">Transferase</keyword>
<evidence type="ECO:0000256" key="11">
    <source>
        <dbReference type="HAMAP-Rule" id="MF_00165"/>
    </source>
</evidence>
<comment type="similarity">
    <text evidence="1 11">Belongs to the thymidylate kinase family.</text>
</comment>
<dbReference type="InterPro" id="IPR018095">
    <property type="entry name" value="Thymidylate_kin_CS"/>
</dbReference>
<evidence type="ECO:0000256" key="5">
    <source>
        <dbReference type="ARBA" id="ARBA00022727"/>
    </source>
</evidence>
<keyword evidence="5 11" id="KW-0545">Nucleotide biosynthesis</keyword>
<dbReference type="AlphaFoldDB" id="A0A0L6JN43"/>
<dbReference type="OrthoDB" id="9774907at2"/>
<dbReference type="PATRIC" id="fig|398512.5.peg.2535"/>
<dbReference type="PROSITE" id="PS01331">
    <property type="entry name" value="THYMIDYLATE_KINASE"/>
    <property type="match status" value="1"/>
</dbReference>
<evidence type="ECO:0000313" key="14">
    <source>
        <dbReference type="Proteomes" id="UP000036923"/>
    </source>
</evidence>
<organism evidence="13 14">
    <name type="scientific">Pseudobacteroides cellulosolvens ATCC 35603 = DSM 2933</name>
    <dbReference type="NCBI Taxonomy" id="398512"/>
    <lineage>
        <taxon>Bacteria</taxon>
        <taxon>Bacillati</taxon>
        <taxon>Bacillota</taxon>
        <taxon>Clostridia</taxon>
        <taxon>Eubacteriales</taxon>
        <taxon>Oscillospiraceae</taxon>
        <taxon>Pseudobacteroides</taxon>
    </lineage>
</organism>
<evidence type="ECO:0000256" key="4">
    <source>
        <dbReference type="ARBA" id="ARBA00022679"/>
    </source>
</evidence>
<evidence type="ECO:0000313" key="13">
    <source>
        <dbReference type="EMBL" id="KNY27165.1"/>
    </source>
</evidence>
<dbReference type="PANTHER" id="PTHR10344">
    <property type="entry name" value="THYMIDYLATE KINASE"/>
    <property type="match status" value="1"/>
</dbReference>
<reference evidence="14" key="1">
    <citation type="submission" date="2015-07" db="EMBL/GenBank/DDBJ databases">
        <title>Near-Complete Genome Sequence of the Cellulolytic Bacterium Bacteroides (Pseudobacteroides) cellulosolvens ATCC 35603.</title>
        <authorList>
            <person name="Dassa B."/>
            <person name="Utturkar S.M."/>
            <person name="Klingeman D.M."/>
            <person name="Hurt R.A."/>
            <person name="Keller M."/>
            <person name="Xu J."/>
            <person name="Reddy Y.H.K."/>
            <person name="Borovok I."/>
            <person name="Grinberg I.R."/>
            <person name="Lamed R."/>
            <person name="Zhivin O."/>
            <person name="Bayer E.A."/>
            <person name="Brown S.D."/>
        </authorList>
    </citation>
    <scope>NUCLEOTIDE SEQUENCE [LARGE SCALE GENOMIC DNA]</scope>
    <source>
        <strain evidence="14">DSM 2933</strain>
    </source>
</reference>
<comment type="catalytic activity">
    <reaction evidence="9 11">
        <text>dTMP + ATP = dTDP + ADP</text>
        <dbReference type="Rhea" id="RHEA:13517"/>
        <dbReference type="ChEBI" id="CHEBI:30616"/>
        <dbReference type="ChEBI" id="CHEBI:58369"/>
        <dbReference type="ChEBI" id="CHEBI:63528"/>
        <dbReference type="ChEBI" id="CHEBI:456216"/>
        <dbReference type="EC" id="2.7.4.9"/>
    </reaction>
</comment>
<dbReference type="InterPro" id="IPR039430">
    <property type="entry name" value="Thymidylate_kin-like_dom"/>
</dbReference>
<dbReference type="NCBIfam" id="TIGR00041">
    <property type="entry name" value="DTMP_kinase"/>
    <property type="match status" value="1"/>
</dbReference>
<proteinExistence type="inferred from homology"/>
<dbReference type="EC" id="2.7.4.9" evidence="2 11"/>
<dbReference type="GO" id="GO:0006235">
    <property type="term" value="P:dTTP biosynthetic process"/>
    <property type="evidence" value="ECO:0007669"/>
    <property type="project" value="UniProtKB-UniRule"/>
</dbReference>
<comment type="caution">
    <text evidence="13">The sequence shown here is derived from an EMBL/GenBank/DDBJ whole genome shotgun (WGS) entry which is preliminary data.</text>
</comment>
<dbReference type="GO" id="GO:0005829">
    <property type="term" value="C:cytosol"/>
    <property type="evidence" value="ECO:0007669"/>
    <property type="project" value="TreeGrafter"/>
</dbReference>
<dbReference type="PANTHER" id="PTHR10344:SF4">
    <property type="entry name" value="UMP-CMP KINASE 2, MITOCHONDRIAL"/>
    <property type="match status" value="1"/>
</dbReference>
<evidence type="ECO:0000256" key="9">
    <source>
        <dbReference type="ARBA" id="ARBA00048743"/>
    </source>
</evidence>
<dbReference type="InterPro" id="IPR027417">
    <property type="entry name" value="P-loop_NTPase"/>
</dbReference>
<name>A0A0L6JN43_9FIRM</name>
<evidence type="ECO:0000256" key="2">
    <source>
        <dbReference type="ARBA" id="ARBA00012980"/>
    </source>
</evidence>
<keyword evidence="8 11" id="KW-0067">ATP-binding</keyword>
<keyword evidence="14" id="KW-1185">Reference proteome</keyword>
<feature type="binding site" evidence="11">
    <location>
        <begin position="11"/>
        <end position="18"/>
    </location>
    <ligand>
        <name>ATP</name>
        <dbReference type="ChEBI" id="CHEBI:30616"/>
    </ligand>
</feature>
<evidence type="ECO:0000256" key="7">
    <source>
        <dbReference type="ARBA" id="ARBA00022777"/>
    </source>
</evidence>
<evidence type="ECO:0000256" key="3">
    <source>
        <dbReference type="ARBA" id="ARBA00017144"/>
    </source>
</evidence>
<dbReference type="GO" id="GO:0006233">
    <property type="term" value="P:dTDP biosynthetic process"/>
    <property type="evidence" value="ECO:0007669"/>
    <property type="project" value="InterPro"/>
</dbReference>
<dbReference type="eggNOG" id="COG0125">
    <property type="taxonomic scope" value="Bacteria"/>
</dbReference>
<evidence type="ECO:0000256" key="8">
    <source>
        <dbReference type="ARBA" id="ARBA00022840"/>
    </source>
</evidence>
<dbReference type="STRING" id="398512.Bccel_2433"/>